<dbReference type="EMBL" id="CAJOBO010000257">
    <property type="protein sequence ID" value="CAF4176343.1"/>
    <property type="molecule type" value="Genomic_DNA"/>
</dbReference>
<reference evidence="13" key="1">
    <citation type="submission" date="2021-02" db="EMBL/GenBank/DDBJ databases">
        <authorList>
            <person name="Nowell W R."/>
        </authorList>
    </citation>
    <scope>NUCLEOTIDE SEQUENCE</scope>
</reference>
<dbReference type="Proteomes" id="UP000663869">
    <property type="component" value="Unassembled WGS sequence"/>
</dbReference>
<feature type="transmembrane region" description="Helical" evidence="5">
    <location>
        <begin position="56"/>
        <end position="74"/>
    </location>
</feature>
<dbReference type="InterPro" id="IPR000276">
    <property type="entry name" value="GPCR_Rhodpsn"/>
</dbReference>
<dbReference type="Proteomes" id="UP000663873">
    <property type="component" value="Unassembled WGS sequence"/>
</dbReference>
<dbReference type="Proteomes" id="UP000663825">
    <property type="component" value="Unassembled WGS sequence"/>
</dbReference>
<dbReference type="GO" id="GO:0016020">
    <property type="term" value="C:membrane"/>
    <property type="evidence" value="ECO:0007669"/>
    <property type="project" value="UniProtKB-SubCell"/>
</dbReference>
<dbReference type="InterPro" id="IPR052954">
    <property type="entry name" value="GPCR-Ligand_Int"/>
</dbReference>
<dbReference type="AlphaFoldDB" id="A0A820R6Q1"/>
<name>A0A820R6Q1_9BILA</name>
<dbReference type="Proteomes" id="UP000663848">
    <property type="component" value="Unassembled WGS sequence"/>
</dbReference>
<evidence type="ECO:0000313" key="13">
    <source>
        <dbReference type="EMBL" id="CAF4431758.1"/>
    </source>
</evidence>
<feature type="transmembrane region" description="Helical" evidence="5">
    <location>
        <begin position="185"/>
        <end position="210"/>
    </location>
</feature>
<evidence type="ECO:0000256" key="4">
    <source>
        <dbReference type="ARBA" id="ARBA00023136"/>
    </source>
</evidence>
<evidence type="ECO:0000259" key="6">
    <source>
        <dbReference type="PROSITE" id="PS50262"/>
    </source>
</evidence>
<dbReference type="EMBL" id="CAJNYU010001350">
    <property type="protein sequence ID" value="CAF3428677.1"/>
    <property type="molecule type" value="Genomic_DNA"/>
</dbReference>
<evidence type="ECO:0000256" key="2">
    <source>
        <dbReference type="ARBA" id="ARBA00022692"/>
    </source>
</evidence>
<evidence type="ECO:0000313" key="14">
    <source>
        <dbReference type="EMBL" id="CAF4769098.1"/>
    </source>
</evidence>
<feature type="transmembrane region" description="Helical" evidence="5">
    <location>
        <begin position="136"/>
        <end position="156"/>
    </location>
</feature>
<dbReference type="Pfam" id="PF00001">
    <property type="entry name" value="7tm_1"/>
    <property type="match status" value="1"/>
</dbReference>
<evidence type="ECO:0000313" key="10">
    <source>
        <dbReference type="EMBL" id="CAF3443975.1"/>
    </source>
</evidence>
<evidence type="ECO:0000313" key="12">
    <source>
        <dbReference type="EMBL" id="CAF4321181.1"/>
    </source>
</evidence>
<evidence type="ECO:0000256" key="1">
    <source>
        <dbReference type="ARBA" id="ARBA00004370"/>
    </source>
</evidence>
<dbReference type="EMBL" id="CAJOBR010004145">
    <property type="protein sequence ID" value="CAF4769098.1"/>
    <property type="molecule type" value="Genomic_DNA"/>
</dbReference>
<dbReference type="Proteomes" id="UP000663851">
    <property type="component" value="Unassembled WGS sequence"/>
</dbReference>
<dbReference type="Proteomes" id="UP000663872">
    <property type="component" value="Unassembled WGS sequence"/>
</dbReference>
<evidence type="ECO:0000256" key="3">
    <source>
        <dbReference type="ARBA" id="ARBA00022989"/>
    </source>
</evidence>
<dbReference type="Gene3D" id="1.20.1070.10">
    <property type="entry name" value="Rhodopsin 7-helix transmembrane proteins"/>
    <property type="match status" value="1"/>
</dbReference>
<gene>
    <name evidence="9" type="ORF">FME351_LOCUS11614</name>
    <name evidence="10" type="ORF">GRG538_LOCUS13713</name>
    <name evidence="11" type="ORF">HFQ381_LOCUS5931</name>
    <name evidence="8" type="ORF">LUA448_LOCUS16896</name>
    <name evidence="14" type="ORF">QYT958_LOCUS22061</name>
    <name evidence="7" type="ORF">TIS948_LOCUS20144</name>
    <name evidence="12" type="ORF">TSG867_LOCUS7566</name>
    <name evidence="13" type="ORF">UJA718_LOCUS21383</name>
</gene>
<evidence type="ECO:0000313" key="15">
    <source>
        <dbReference type="Proteomes" id="UP000663873"/>
    </source>
</evidence>
<keyword evidence="15" id="KW-1185">Reference proteome</keyword>
<protein>
    <recommendedName>
        <fullName evidence="6">G-protein coupled receptors family 1 profile domain-containing protein</fullName>
    </recommendedName>
</protein>
<sequence>MNNSTSSICLSNKTETDVLVWQIGALLFPIVGIPGHLLMIITMLMSNRRRRQPTSLYFIFISLTETIYLLFIFWDWLDAVNLVRDPRQVLDCGFFYPFVRGTGFVSLILFVQLNIDRICMISKPQKTYSYLTRKRILVKIILAFSTLLLFIFHYRFSLHYDSTAFIIYGQSCRVYKYAHRWYYSIWPYIHLICRLTPCVILIYCAVYIFYNRYDENNDRKTSSHRQQQKFSLVLVVVGIYTLTALIPITILQIFNQAMGKYEFECFSCHCIENNIQAKNWKLLNALCIMWETSIYMSKFYIKYLFSSDFRYDVKQVMFYRNTTETTNRT</sequence>
<dbReference type="Proteomes" id="UP000663833">
    <property type="component" value="Unassembled WGS sequence"/>
</dbReference>
<dbReference type="GO" id="GO:0004930">
    <property type="term" value="F:G protein-coupled receptor activity"/>
    <property type="evidence" value="ECO:0007669"/>
    <property type="project" value="InterPro"/>
</dbReference>
<dbReference type="PANTHER" id="PTHR46641">
    <property type="entry name" value="FMRFAMIDE RECEPTOR-RELATED"/>
    <property type="match status" value="1"/>
</dbReference>
<evidence type="ECO:0000313" key="7">
    <source>
        <dbReference type="EMBL" id="CAF3320482.1"/>
    </source>
</evidence>
<feature type="transmembrane region" description="Helical" evidence="5">
    <location>
        <begin position="230"/>
        <end position="254"/>
    </location>
</feature>
<comment type="subcellular location">
    <subcellularLocation>
        <location evidence="1">Membrane</location>
    </subcellularLocation>
</comment>
<keyword evidence="2 5" id="KW-0812">Transmembrane</keyword>
<evidence type="ECO:0000313" key="11">
    <source>
        <dbReference type="EMBL" id="CAF4176343.1"/>
    </source>
</evidence>
<dbReference type="OrthoDB" id="9987032at2759"/>
<keyword evidence="4 5" id="KW-0472">Membrane</keyword>
<dbReference type="PANTHER" id="PTHR46641:SF25">
    <property type="entry name" value="CNMAMIDE RECEPTOR-RELATED"/>
    <property type="match status" value="1"/>
</dbReference>
<evidence type="ECO:0000313" key="8">
    <source>
        <dbReference type="EMBL" id="CAF3393554.1"/>
    </source>
</evidence>
<dbReference type="InterPro" id="IPR017452">
    <property type="entry name" value="GPCR_Rhodpsn_7TM"/>
</dbReference>
<accession>A0A820R6Q1</accession>
<comment type="caution">
    <text evidence="13">The sequence shown here is derived from an EMBL/GenBank/DDBJ whole genome shotgun (WGS) entry which is preliminary data.</text>
</comment>
<proteinExistence type="predicted"/>
<organism evidence="13 15">
    <name type="scientific">Rotaria socialis</name>
    <dbReference type="NCBI Taxonomy" id="392032"/>
    <lineage>
        <taxon>Eukaryota</taxon>
        <taxon>Metazoa</taxon>
        <taxon>Spiralia</taxon>
        <taxon>Gnathifera</taxon>
        <taxon>Rotifera</taxon>
        <taxon>Eurotatoria</taxon>
        <taxon>Bdelloidea</taxon>
        <taxon>Philodinida</taxon>
        <taxon>Philodinidae</taxon>
        <taxon>Rotaria</taxon>
    </lineage>
</organism>
<dbReference type="EMBL" id="CAJNYT010002030">
    <property type="protein sequence ID" value="CAF3443975.1"/>
    <property type="molecule type" value="Genomic_DNA"/>
</dbReference>
<dbReference type="EMBL" id="CAJNXB010003518">
    <property type="protein sequence ID" value="CAF3320482.1"/>
    <property type="molecule type" value="Genomic_DNA"/>
</dbReference>
<dbReference type="Proteomes" id="UP000663862">
    <property type="component" value="Unassembled WGS sequence"/>
</dbReference>
<evidence type="ECO:0000313" key="9">
    <source>
        <dbReference type="EMBL" id="CAF3428677.1"/>
    </source>
</evidence>
<evidence type="ECO:0000256" key="5">
    <source>
        <dbReference type="SAM" id="Phobius"/>
    </source>
</evidence>
<dbReference type="SUPFAM" id="SSF81321">
    <property type="entry name" value="Family A G protein-coupled receptor-like"/>
    <property type="match status" value="1"/>
</dbReference>
<feature type="transmembrane region" description="Helical" evidence="5">
    <location>
        <begin position="20"/>
        <end position="44"/>
    </location>
</feature>
<dbReference type="EMBL" id="CAJOBQ010000299">
    <property type="protein sequence ID" value="CAF4321181.1"/>
    <property type="molecule type" value="Genomic_DNA"/>
</dbReference>
<feature type="domain" description="G-protein coupled receptors family 1 profile" evidence="6">
    <location>
        <begin position="35"/>
        <end position="254"/>
    </location>
</feature>
<feature type="transmembrane region" description="Helical" evidence="5">
    <location>
        <begin position="94"/>
        <end position="115"/>
    </location>
</feature>
<dbReference type="EMBL" id="CAJNYD010002121">
    <property type="protein sequence ID" value="CAF3393554.1"/>
    <property type="molecule type" value="Genomic_DNA"/>
</dbReference>
<keyword evidence="3 5" id="KW-1133">Transmembrane helix</keyword>
<dbReference type="EMBL" id="CAJOBP010004167">
    <property type="protein sequence ID" value="CAF4431758.1"/>
    <property type="molecule type" value="Genomic_DNA"/>
</dbReference>
<dbReference type="PROSITE" id="PS50262">
    <property type="entry name" value="G_PROTEIN_RECEP_F1_2"/>
    <property type="match status" value="1"/>
</dbReference>